<evidence type="ECO:0000313" key="3">
    <source>
        <dbReference type="EMBL" id="ETX02286.1"/>
    </source>
</evidence>
<dbReference type="EMBL" id="AZHX01001544">
    <property type="protein sequence ID" value="ETX02286.1"/>
    <property type="molecule type" value="Genomic_DNA"/>
</dbReference>
<gene>
    <name evidence="3" type="ORF">ETSY2_35805</name>
</gene>
<name>W4LX34_9BACT</name>
<dbReference type="PATRIC" id="fig|1429439.4.peg.6048"/>
<organism evidence="3 4">
    <name type="scientific">Candidatus Entotheonella gemina</name>
    <dbReference type="NCBI Taxonomy" id="1429439"/>
    <lineage>
        <taxon>Bacteria</taxon>
        <taxon>Pseudomonadati</taxon>
        <taxon>Nitrospinota/Tectimicrobiota group</taxon>
        <taxon>Candidatus Tectimicrobiota</taxon>
        <taxon>Candidatus Entotheonellia</taxon>
        <taxon>Candidatus Entotheonellales</taxon>
        <taxon>Candidatus Entotheonellaceae</taxon>
        <taxon>Candidatus Entotheonella</taxon>
    </lineage>
</organism>
<dbReference type="PROSITE" id="PS50983">
    <property type="entry name" value="FE_B12_PBP"/>
    <property type="match status" value="1"/>
</dbReference>
<dbReference type="Gene3D" id="3.40.50.1980">
    <property type="entry name" value="Nitrogenase molybdenum iron protein domain"/>
    <property type="match status" value="1"/>
</dbReference>
<comment type="caution">
    <text evidence="3">The sequence shown here is derived from an EMBL/GenBank/DDBJ whole genome shotgun (WGS) entry which is preliminary data.</text>
</comment>
<dbReference type="Proteomes" id="UP000019140">
    <property type="component" value="Unassembled WGS sequence"/>
</dbReference>
<proteinExistence type="predicted"/>
<protein>
    <recommendedName>
        <fullName evidence="2">Fe/B12 periplasmic-binding domain-containing protein</fullName>
    </recommendedName>
</protein>
<keyword evidence="1" id="KW-0732">Signal</keyword>
<dbReference type="AlphaFoldDB" id="W4LX34"/>
<dbReference type="InterPro" id="IPR050902">
    <property type="entry name" value="ABC_Transporter_SBP"/>
</dbReference>
<sequence>MPTARTFTDTMGRTVRLPRVPQRIVSLVPSITEVLFAFGCGDRVVGITDYCTEPAAEVVHKPRVGGTKNPDVPAILEMQPQLVLAVAEENRQHDVGNLTQRTSRCMSLSPPRYAPALICCGGWQNCSTATMQ</sequence>
<dbReference type="InterPro" id="IPR054828">
    <property type="entry name" value="Vit_B12_bind_prot"/>
</dbReference>
<dbReference type="NCBIfam" id="NF038402">
    <property type="entry name" value="TroA_like"/>
    <property type="match status" value="1"/>
</dbReference>
<dbReference type="PANTHER" id="PTHR30535:SF35">
    <property type="entry name" value="PERIPLASMIC BINDING PROTEIN"/>
    <property type="match status" value="1"/>
</dbReference>
<accession>W4LX34</accession>
<reference evidence="3 4" key="1">
    <citation type="journal article" date="2014" name="Nature">
        <title>An environmental bacterial taxon with a large and distinct metabolic repertoire.</title>
        <authorList>
            <person name="Wilson M.C."/>
            <person name="Mori T."/>
            <person name="Ruckert C."/>
            <person name="Uria A.R."/>
            <person name="Helf M.J."/>
            <person name="Takada K."/>
            <person name="Gernert C."/>
            <person name="Steffens U.A."/>
            <person name="Heycke N."/>
            <person name="Schmitt S."/>
            <person name="Rinke C."/>
            <person name="Helfrich E.J."/>
            <person name="Brachmann A.O."/>
            <person name="Gurgui C."/>
            <person name="Wakimoto T."/>
            <person name="Kracht M."/>
            <person name="Crusemann M."/>
            <person name="Hentschel U."/>
            <person name="Abe I."/>
            <person name="Matsunaga S."/>
            <person name="Kalinowski J."/>
            <person name="Takeyama H."/>
            <person name="Piel J."/>
        </authorList>
    </citation>
    <scope>NUCLEOTIDE SEQUENCE [LARGE SCALE GENOMIC DNA]</scope>
    <source>
        <strain evidence="4">TSY2</strain>
    </source>
</reference>
<keyword evidence="4" id="KW-1185">Reference proteome</keyword>
<dbReference type="InterPro" id="IPR002491">
    <property type="entry name" value="ABC_transptr_periplasmic_BD"/>
</dbReference>
<evidence type="ECO:0000256" key="1">
    <source>
        <dbReference type="ARBA" id="ARBA00022729"/>
    </source>
</evidence>
<dbReference type="SUPFAM" id="SSF53807">
    <property type="entry name" value="Helical backbone' metal receptor"/>
    <property type="match status" value="1"/>
</dbReference>
<feature type="domain" description="Fe/B12 periplasmic-binding" evidence="2">
    <location>
        <begin position="23"/>
        <end position="132"/>
    </location>
</feature>
<dbReference type="HOGENOM" id="CLU_1913246_0_0_7"/>
<dbReference type="PANTHER" id="PTHR30535">
    <property type="entry name" value="VITAMIN B12-BINDING PROTEIN"/>
    <property type="match status" value="1"/>
</dbReference>
<evidence type="ECO:0000259" key="2">
    <source>
        <dbReference type="PROSITE" id="PS50983"/>
    </source>
</evidence>
<evidence type="ECO:0000313" key="4">
    <source>
        <dbReference type="Proteomes" id="UP000019140"/>
    </source>
</evidence>
<dbReference type="Pfam" id="PF01497">
    <property type="entry name" value="Peripla_BP_2"/>
    <property type="match status" value="1"/>
</dbReference>